<evidence type="ECO:0000313" key="5">
    <source>
        <dbReference type="EMBL" id="ORY47672.1"/>
    </source>
</evidence>
<keyword evidence="1" id="KW-0853">WD repeat</keyword>
<dbReference type="InterPro" id="IPR011047">
    <property type="entry name" value="Quinoprotein_ADH-like_sf"/>
</dbReference>
<evidence type="ECO:0000256" key="2">
    <source>
        <dbReference type="SAM" id="Coils"/>
    </source>
</evidence>
<dbReference type="SMART" id="SM00320">
    <property type="entry name" value="WD40"/>
    <property type="match status" value="12"/>
</dbReference>
<dbReference type="PROSITE" id="PS50082">
    <property type="entry name" value="WD_REPEATS_2"/>
    <property type="match status" value="2"/>
</dbReference>
<dbReference type="InterPro" id="IPR052779">
    <property type="entry name" value="WDR62"/>
</dbReference>
<dbReference type="Proteomes" id="UP000193642">
    <property type="component" value="Unassembled WGS sequence"/>
</dbReference>
<feature type="compositionally biased region" description="Polar residues" evidence="3">
    <location>
        <begin position="991"/>
        <end position="1015"/>
    </location>
</feature>
<evidence type="ECO:0000259" key="4">
    <source>
        <dbReference type="Pfam" id="PF24782"/>
    </source>
</evidence>
<dbReference type="STRING" id="329046.A0A1Y2CKX6"/>
<sequence length="1291" mass="140219">MSFGPRKKAIAAVAVPAAPPSLKLSGVFGLTSQRSSSLGASDNFVVFSAGGVVVAQPLLPAPQTFLKRNAATSKAICCVAVSKDAGLVAAGEAGHQPRISIWNIQSASVVAELVGHKFGVLACAFSPNSRFLVSVGFQHDGFIYVWNIATGAKVACNRISAKITSVCFDDTGLFFITSGYRHFKYWAFDSTAPHSSTPSPVPSVAAFSNSKLTSSQQPPNAQQTQQIPLVEGSFATVGEHKNSLFMDVVYLRDPNTNQGHAYSITEKGILVLFNQERVMEKWVDLKVNAGFSIAVCLRFIVCGCSDGVIRLFEPTTMKYIATLPKPHYLGIDIAHSVGTSYTTHAPPDGKYPDTISVKVDSAGSYVSAIYSDHSLFIWDVKDVKHIGKFKSFLNHSDCVWGVEMIPDTSADYHRPITPTLDAPTSPSLPPYGLPPNSFVTYSSDTTMRFWNIDGTPTSNSDNGDSEVHRYFRRNIYSRQLLKIVYTSLEEYISLQKKPVGEGVDDPTNINNASTNSATRQNTDKSGIRSLRISTDGKLLASGDRSGNLRIYELDTFTQLHFLEAHDGEILGIDFAEEGSLNILATASRDRLIHVFDVRRDSVTLAQTLDEHTSSITGVRFCEGGKKLVSCAADKSIVFRALQQAPNTLSYTPYHTSHPSRSTIFDIDITPAASTKEAATLASVSQDRKLHLLSVATGKPLRAALSPADESDDSGGLLKVSFDTSGRYAVTAAADKCIRIFDLNTGVVVARGAGAHSEGITSVKFSLCGRWVVSCGAEGVVFLWKVGDDVRKGIEAGLRKRGVVPVPERKRLEVSENEDVDVRASLLPPSGRAVAKRVEEERLTTTASIALDRTVSTGSDFMTLFKNDEGLPLWARGSVVDEDRSVLDLKTLLLPKRGSWAQRVNDDGIQLYSEAKDIEKPVAAVSHMFERRYSIESSIGSLSRAGSSGSIPGNDIIVQEVEEKEDEVSQAEEVPEDEATIFVGTSPAIDDASTTSFSISEPPQGTISDMSDTNQPELPVEIEPSQLETEEANEPTDKLAVDSSGRKSSSLEDYLNTPIDPSVLRQSMSSKHVLARDPSRKPGAIVVETILEHLQEQQKHFEASMGIPAIDTKAIPSEPTEMAEKKPSEAVGSPIRSPSVAAAIEITCNGSAINKEVIEAIASTPTKEQMYEDESFEEEEEEVEVRDEDEPEDIDTTQVLKDLKTLKTLTNASAALLRKLESLERVATTEEQELTLELKNALVYVKECAQGALRVVSEDTVDQATLGMLEKYSEVLVGMVREKLVVHREGEQ</sequence>
<feature type="repeat" description="WD" evidence="1">
    <location>
        <begin position="752"/>
        <end position="785"/>
    </location>
</feature>
<organism evidence="5 6">
    <name type="scientific">Rhizoclosmatium globosum</name>
    <dbReference type="NCBI Taxonomy" id="329046"/>
    <lineage>
        <taxon>Eukaryota</taxon>
        <taxon>Fungi</taxon>
        <taxon>Fungi incertae sedis</taxon>
        <taxon>Chytridiomycota</taxon>
        <taxon>Chytridiomycota incertae sedis</taxon>
        <taxon>Chytridiomycetes</taxon>
        <taxon>Chytridiales</taxon>
        <taxon>Chytriomycetaceae</taxon>
        <taxon>Rhizoclosmatium</taxon>
    </lineage>
</organism>
<evidence type="ECO:0000256" key="3">
    <source>
        <dbReference type="SAM" id="MobiDB-lite"/>
    </source>
</evidence>
<dbReference type="PANTHER" id="PTHR45589">
    <property type="entry name" value="WD REPEAT DOMAIN 62, ISOFORM G"/>
    <property type="match status" value="1"/>
</dbReference>
<gene>
    <name evidence="5" type="ORF">BCR33DRAFT_764079</name>
</gene>
<feature type="region of interest" description="Disordered" evidence="3">
    <location>
        <begin position="499"/>
        <end position="525"/>
    </location>
</feature>
<name>A0A1Y2CKX6_9FUNG</name>
<feature type="repeat" description="WD" evidence="1">
    <location>
        <begin position="562"/>
        <end position="605"/>
    </location>
</feature>
<feature type="domain" description="MABP1/WDR62 second WD40" evidence="4">
    <location>
        <begin position="432"/>
        <end position="785"/>
    </location>
</feature>
<dbReference type="PANTHER" id="PTHR45589:SF1">
    <property type="entry name" value="WD REPEAT DOMAIN 62, ISOFORM G"/>
    <property type="match status" value="1"/>
</dbReference>
<dbReference type="EMBL" id="MCGO01000013">
    <property type="protein sequence ID" value="ORY47672.1"/>
    <property type="molecule type" value="Genomic_DNA"/>
</dbReference>
<dbReference type="OrthoDB" id="6252103at2759"/>
<accession>A0A1Y2CKX6</accession>
<dbReference type="SUPFAM" id="SSF50998">
    <property type="entry name" value="Quinoprotein alcohol dehydrogenase-like"/>
    <property type="match status" value="2"/>
</dbReference>
<feature type="region of interest" description="Disordered" evidence="3">
    <location>
        <begin position="987"/>
        <end position="1053"/>
    </location>
</feature>
<dbReference type="Gene3D" id="2.130.10.10">
    <property type="entry name" value="YVTN repeat-like/Quinoprotein amine dehydrogenase"/>
    <property type="match status" value="4"/>
</dbReference>
<feature type="compositionally biased region" description="Low complexity" evidence="3">
    <location>
        <begin position="507"/>
        <end position="518"/>
    </location>
</feature>
<dbReference type="Pfam" id="PF24782">
    <property type="entry name" value="WD40_MABP1-WDR62_2nd"/>
    <property type="match status" value="1"/>
</dbReference>
<feature type="region of interest" description="Disordered" evidence="3">
    <location>
        <begin position="1166"/>
        <end position="1190"/>
    </location>
</feature>
<proteinExistence type="predicted"/>
<dbReference type="InterPro" id="IPR056162">
    <property type="entry name" value="WD40_MABP1-WDR62_2nd"/>
</dbReference>
<dbReference type="InterPro" id="IPR001680">
    <property type="entry name" value="WD40_rpt"/>
</dbReference>
<protein>
    <submittedName>
        <fullName evidence="5">WD40 repeat-like protein</fullName>
    </submittedName>
</protein>
<dbReference type="Pfam" id="PF00400">
    <property type="entry name" value="WD40"/>
    <property type="match status" value="1"/>
</dbReference>
<reference evidence="5 6" key="1">
    <citation type="submission" date="2016-07" db="EMBL/GenBank/DDBJ databases">
        <title>Pervasive Adenine N6-methylation of Active Genes in Fungi.</title>
        <authorList>
            <consortium name="DOE Joint Genome Institute"/>
            <person name="Mondo S.J."/>
            <person name="Dannebaum R.O."/>
            <person name="Kuo R.C."/>
            <person name="Labutti K."/>
            <person name="Haridas S."/>
            <person name="Kuo A."/>
            <person name="Salamov A."/>
            <person name="Ahrendt S.R."/>
            <person name="Lipzen A."/>
            <person name="Sullivan W."/>
            <person name="Andreopoulos W.B."/>
            <person name="Clum A."/>
            <person name="Lindquist E."/>
            <person name="Daum C."/>
            <person name="Ramamoorthy G.K."/>
            <person name="Gryganskyi A."/>
            <person name="Culley D."/>
            <person name="Magnuson J.K."/>
            <person name="James T.Y."/>
            <person name="O'Malley M.A."/>
            <person name="Stajich J.E."/>
            <person name="Spatafora J.W."/>
            <person name="Visel A."/>
            <person name="Grigoriev I.V."/>
        </authorList>
    </citation>
    <scope>NUCLEOTIDE SEQUENCE [LARGE SCALE GENOMIC DNA]</scope>
    <source>
        <strain evidence="5 6">JEL800</strain>
    </source>
</reference>
<evidence type="ECO:0000313" key="6">
    <source>
        <dbReference type="Proteomes" id="UP000193642"/>
    </source>
</evidence>
<comment type="caution">
    <text evidence="5">The sequence shown here is derived from an EMBL/GenBank/DDBJ whole genome shotgun (WGS) entry which is preliminary data.</text>
</comment>
<keyword evidence="2" id="KW-0175">Coiled coil</keyword>
<feature type="compositionally biased region" description="Acidic residues" evidence="3">
    <location>
        <begin position="1170"/>
        <end position="1190"/>
    </location>
</feature>
<evidence type="ECO:0000256" key="1">
    <source>
        <dbReference type="PROSITE-ProRule" id="PRU00221"/>
    </source>
</evidence>
<feature type="coiled-coil region" evidence="2">
    <location>
        <begin position="1205"/>
        <end position="1232"/>
    </location>
</feature>
<keyword evidence="6" id="KW-1185">Reference proteome</keyword>
<dbReference type="InterPro" id="IPR015943">
    <property type="entry name" value="WD40/YVTN_repeat-like_dom_sf"/>
</dbReference>